<evidence type="ECO:0000256" key="1">
    <source>
        <dbReference type="SAM" id="Phobius"/>
    </source>
</evidence>
<feature type="domain" description="YdbS-like PH" evidence="2">
    <location>
        <begin position="71"/>
        <end position="147"/>
    </location>
</feature>
<dbReference type="Pfam" id="PF03703">
    <property type="entry name" value="bPH_2"/>
    <property type="match status" value="2"/>
</dbReference>
<sequence>MSKYKLHPVSALINLAKALKDMAIPIVIIAVANGFNFTVDFRDEKFFSQMIPLLILLVVVAFTFLGGILKWWTFRYWFEDSELRIEYGLFVKKKRYIPFDRIQSLNYREGIFHRLFGLVQVLVETAGSKTGKPEAELTAITRAAADQIEWEMNQEKLEQQPVEEQMIQMPTGRIIHKMSPKDLIILATTSSGIGVVVFGVFAALSQFAEFIPFDWIYDEFAELIQYGVAIVAFLLFFGLLGAWIISVAISLLNYYDFTVTEENERLIITRGLLEKKRITIPLNRIQAIKIVENPLRQPFGLAAVQVESAGGGFTSEKEKKITLFPLISKKEALERLALLFPQFDLYIEEKQMIKPPKRARAYFYRIDFLWLVPLVAVPTYFFFPYGLLTAVLIIPVILLGIWQHKTARLFLLDAQLTIIYRHISRITFFVEKRRIQVAEQRQSYFQKRKQLATGRVVVMSGMTGAEAKAYHMEQKDIEHMMDWFEHKKASTE</sequence>
<feature type="transmembrane region" description="Helical" evidence="1">
    <location>
        <begin position="224"/>
        <end position="255"/>
    </location>
</feature>
<dbReference type="STRING" id="1220589.CD32_06615"/>
<name>A0A0A3IT62_9BACI</name>
<evidence type="ECO:0000313" key="3">
    <source>
        <dbReference type="EMBL" id="KGR86068.1"/>
    </source>
</evidence>
<dbReference type="OrthoDB" id="2195155at2"/>
<reference evidence="3 4" key="1">
    <citation type="submission" date="2014-02" db="EMBL/GenBank/DDBJ databases">
        <title>Draft genome sequence of Lysinibacillus odysseyi NBRC 100172.</title>
        <authorList>
            <person name="Zhang F."/>
            <person name="Wang G."/>
            <person name="Zhang L."/>
        </authorList>
    </citation>
    <scope>NUCLEOTIDE SEQUENCE [LARGE SCALE GENOMIC DNA]</scope>
    <source>
        <strain evidence="3 4">NBRC 100172</strain>
    </source>
</reference>
<evidence type="ECO:0000313" key="4">
    <source>
        <dbReference type="Proteomes" id="UP000030437"/>
    </source>
</evidence>
<gene>
    <name evidence="3" type="ORF">CD32_06615</name>
</gene>
<keyword evidence="1" id="KW-1133">Transmembrane helix</keyword>
<dbReference type="PIRSF" id="PIRSF026631">
    <property type="entry name" value="UCP026631"/>
    <property type="match status" value="1"/>
</dbReference>
<proteinExistence type="predicted"/>
<dbReference type="InterPro" id="IPR005182">
    <property type="entry name" value="YdbS-like_PH"/>
</dbReference>
<dbReference type="AlphaFoldDB" id="A0A0A3IT62"/>
<dbReference type="Proteomes" id="UP000030437">
    <property type="component" value="Unassembled WGS sequence"/>
</dbReference>
<organism evidence="3 4">
    <name type="scientific">Lysinibacillus odysseyi 34hs-1 = NBRC 100172</name>
    <dbReference type="NCBI Taxonomy" id="1220589"/>
    <lineage>
        <taxon>Bacteria</taxon>
        <taxon>Bacillati</taxon>
        <taxon>Bacillota</taxon>
        <taxon>Bacilli</taxon>
        <taxon>Bacillales</taxon>
        <taxon>Bacillaceae</taxon>
        <taxon>Lysinibacillus</taxon>
    </lineage>
</organism>
<dbReference type="InterPro" id="IPR014529">
    <property type="entry name" value="UCP026631"/>
</dbReference>
<keyword evidence="4" id="KW-1185">Reference proteome</keyword>
<dbReference type="EMBL" id="JPVP01000052">
    <property type="protein sequence ID" value="KGR86068.1"/>
    <property type="molecule type" value="Genomic_DNA"/>
</dbReference>
<dbReference type="PANTHER" id="PTHR34473">
    <property type="entry name" value="UPF0699 TRANSMEMBRANE PROTEIN YDBS"/>
    <property type="match status" value="1"/>
</dbReference>
<comment type="caution">
    <text evidence="3">The sequence shown here is derived from an EMBL/GenBank/DDBJ whole genome shotgun (WGS) entry which is preliminary data.</text>
</comment>
<feature type="transmembrane region" description="Helical" evidence="1">
    <location>
        <begin position="51"/>
        <end position="72"/>
    </location>
</feature>
<dbReference type="eggNOG" id="COG3428">
    <property type="taxonomic scope" value="Bacteria"/>
</dbReference>
<dbReference type="RefSeq" id="WP_036152613.1">
    <property type="nucleotide sequence ID" value="NZ_AVCX01000009.1"/>
</dbReference>
<feature type="domain" description="YdbS-like PH" evidence="2">
    <location>
        <begin position="254"/>
        <end position="333"/>
    </location>
</feature>
<accession>A0A0A3IT62</accession>
<feature type="transmembrane region" description="Helical" evidence="1">
    <location>
        <begin position="21"/>
        <end position="39"/>
    </location>
</feature>
<dbReference type="PANTHER" id="PTHR34473:SF2">
    <property type="entry name" value="UPF0699 TRANSMEMBRANE PROTEIN YDBT"/>
    <property type="match status" value="1"/>
</dbReference>
<keyword evidence="1" id="KW-0472">Membrane</keyword>
<keyword evidence="1" id="KW-0812">Transmembrane</keyword>
<feature type="transmembrane region" description="Helical" evidence="1">
    <location>
        <begin position="183"/>
        <end position="204"/>
    </location>
</feature>
<feature type="transmembrane region" description="Helical" evidence="1">
    <location>
        <begin position="382"/>
        <end position="402"/>
    </location>
</feature>
<evidence type="ECO:0000259" key="2">
    <source>
        <dbReference type="Pfam" id="PF03703"/>
    </source>
</evidence>
<protein>
    <recommendedName>
        <fullName evidence="2">YdbS-like PH domain-containing protein</fullName>
    </recommendedName>
</protein>